<feature type="repeat" description="WD" evidence="5">
    <location>
        <begin position="227"/>
        <end position="268"/>
    </location>
</feature>
<evidence type="ECO:0000256" key="1">
    <source>
        <dbReference type="ARBA" id="ARBA00006445"/>
    </source>
</evidence>
<evidence type="ECO:0000256" key="3">
    <source>
        <dbReference type="ARBA" id="ARBA00022737"/>
    </source>
</evidence>
<evidence type="ECO:0000256" key="6">
    <source>
        <dbReference type="SAM" id="MobiDB-lite"/>
    </source>
</evidence>
<dbReference type="SUPFAM" id="SSF50978">
    <property type="entry name" value="WD40 repeat-like"/>
    <property type="match status" value="1"/>
</dbReference>
<dbReference type="Proteomes" id="UP000310189">
    <property type="component" value="Unassembled WGS sequence"/>
</dbReference>
<feature type="compositionally biased region" description="Basic and acidic residues" evidence="6">
    <location>
        <begin position="1"/>
        <end position="14"/>
    </location>
</feature>
<evidence type="ECO:0000313" key="8">
    <source>
        <dbReference type="EMBL" id="TIA90979.1"/>
    </source>
</evidence>
<dbReference type="SMART" id="SM00320">
    <property type="entry name" value="WD40"/>
    <property type="match status" value="5"/>
</dbReference>
<accession>A0A4T0FR44</accession>
<dbReference type="PANTHER" id="PTHR19918">
    <property type="entry name" value="CELL DIVISION CYCLE 20 CDC20 FIZZY -RELATED"/>
    <property type="match status" value="1"/>
</dbReference>
<dbReference type="GO" id="GO:0005680">
    <property type="term" value="C:anaphase-promoting complex"/>
    <property type="evidence" value="ECO:0007669"/>
    <property type="project" value="TreeGrafter"/>
</dbReference>
<dbReference type="OrthoDB" id="10263272at2759"/>
<dbReference type="InterPro" id="IPR001680">
    <property type="entry name" value="WD40_rpt"/>
</dbReference>
<gene>
    <name evidence="8" type="ORF">E3P99_01336</name>
</gene>
<dbReference type="InterPro" id="IPR036322">
    <property type="entry name" value="WD40_repeat_dom_sf"/>
</dbReference>
<name>A0A4T0FR44_9BASI</name>
<dbReference type="GO" id="GO:0010997">
    <property type="term" value="F:anaphase-promoting complex binding"/>
    <property type="evidence" value="ECO:0007669"/>
    <property type="project" value="InterPro"/>
</dbReference>
<keyword evidence="2 5" id="KW-0853">WD repeat</keyword>
<dbReference type="EMBL" id="SPNW01000015">
    <property type="protein sequence ID" value="TIA90979.1"/>
    <property type="molecule type" value="Genomic_DNA"/>
</dbReference>
<evidence type="ECO:0000256" key="4">
    <source>
        <dbReference type="ARBA" id="ARBA00023306"/>
    </source>
</evidence>
<dbReference type="InterPro" id="IPR020472">
    <property type="entry name" value="WD40_PAC1"/>
</dbReference>
<dbReference type="AlphaFoldDB" id="A0A4T0FR44"/>
<evidence type="ECO:0000259" key="7">
    <source>
        <dbReference type="Pfam" id="PF24807"/>
    </source>
</evidence>
<dbReference type="InterPro" id="IPR033010">
    <property type="entry name" value="Cdc20/Fizzy"/>
</dbReference>
<feature type="domain" description="CDC20/Fizzy WD40" evidence="7">
    <location>
        <begin position="179"/>
        <end position="478"/>
    </location>
</feature>
<dbReference type="PANTHER" id="PTHR19918:SF1">
    <property type="entry name" value="FIZZY-RELATED PROTEIN HOMOLOG"/>
    <property type="match status" value="1"/>
</dbReference>
<feature type="repeat" description="WD" evidence="5">
    <location>
        <begin position="447"/>
        <end position="480"/>
    </location>
</feature>
<protein>
    <recommendedName>
        <fullName evidence="7">CDC20/Fizzy WD40 domain-containing protein</fullName>
    </recommendedName>
</protein>
<feature type="compositionally biased region" description="Low complexity" evidence="6">
    <location>
        <begin position="44"/>
        <end position="53"/>
    </location>
</feature>
<feature type="repeat" description="WD" evidence="5">
    <location>
        <begin position="310"/>
        <end position="351"/>
    </location>
</feature>
<keyword evidence="9" id="KW-1185">Reference proteome</keyword>
<evidence type="ECO:0000256" key="5">
    <source>
        <dbReference type="PROSITE-ProRule" id="PRU00221"/>
    </source>
</evidence>
<feature type="compositionally biased region" description="Polar residues" evidence="6">
    <location>
        <begin position="87"/>
        <end position="100"/>
    </location>
</feature>
<dbReference type="Gene3D" id="2.130.10.10">
    <property type="entry name" value="YVTN repeat-like/Quinoprotein amine dehydrogenase"/>
    <property type="match status" value="1"/>
</dbReference>
<comment type="caution">
    <text evidence="8">The sequence shown here is derived from an EMBL/GenBank/DDBJ whole genome shotgun (WGS) entry which is preliminary data.</text>
</comment>
<feature type="region of interest" description="Disordered" evidence="6">
    <location>
        <begin position="1"/>
        <end position="20"/>
    </location>
</feature>
<dbReference type="GO" id="GO:0031145">
    <property type="term" value="P:anaphase-promoting complex-dependent catabolic process"/>
    <property type="evidence" value="ECO:0007669"/>
    <property type="project" value="TreeGrafter"/>
</dbReference>
<comment type="similarity">
    <text evidence="1">Belongs to the WD repeat CDC20/Fizzy family.</text>
</comment>
<dbReference type="InterPro" id="IPR015943">
    <property type="entry name" value="WD40/YVTN_repeat-like_dom_sf"/>
</dbReference>
<dbReference type="PROSITE" id="PS00678">
    <property type="entry name" value="WD_REPEATS_1"/>
    <property type="match status" value="1"/>
</dbReference>
<dbReference type="GO" id="GO:1990757">
    <property type="term" value="F:ubiquitin ligase activator activity"/>
    <property type="evidence" value="ECO:0007669"/>
    <property type="project" value="TreeGrafter"/>
</dbReference>
<dbReference type="Pfam" id="PF24807">
    <property type="entry name" value="WD40_CDC20-Fz"/>
    <property type="match status" value="1"/>
</dbReference>
<reference evidence="8 9" key="1">
    <citation type="submission" date="2019-03" db="EMBL/GenBank/DDBJ databases">
        <title>Sequencing 23 genomes of Wallemia ichthyophaga.</title>
        <authorList>
            <person name="Gostincar C."/>
        </authorList>
    </citation>
    <scope>NUCLEOTIDE SEQUENCE [LARGE SCALE GENOMIC DNA]</scope>
    <source>
        <strain evidence="8 9">EXF-5753</strain>
    </source>
</reference>
<evidence type="ECO:0000313" key="9">
    <source>
        <dbReference type="Proteomes" id="UP000310189"/>
    </source>
</evidence>
<feature type="region of interest" description="Disordered" evidence="6">
    <location>
        <begin position="37"/>
        <end position="66"/>
    </location>
</feature>
<dbReference type="InterPro" id="IPR056150">
    <property type="entry name" value="WD40_CDC20-Fz"/>
</dbReference>
<dbReference type="InterPro" id="IPR019775">
    <property type="entry name" value="WD40_repeat_CS"/>
</dbReference>
<dbReference type="PRINTS" id="PR00320">
    <property type="entry name" value="GPROTEINBRPT"/>
</dbReference>
<proteinExistence type="inferred from homology"/>
<sequence>MTLDKRSGKSDRFIPSRSPLSKISYNLDDSTLTPSCEMSYKTHSPSLLNNSSPQPKLIGSAGGAIEAAKEEDNRSFASLLSNELFSDENTTPTTRRSSLSGKVDSPVSMTPRSKVLHFMPSNTSSLAASTSRRHSDSTTLDSVAHELYNRSPIKSNTERILKRNRSLPRRVPRLPWKVLDAPHLVDDQYTDLLSWSSHDMLAVALKAMVYIWVAHSGHVFALTNLNDKDESTEVTSLEWLEDSTILAVGRYDGRVQIWDVQTTGRLVATHYNHYSRVGTLAWTAHQVLASGCRDGSIMIQDQRTKSSFTNRRHKGEVTSLAHDANTNMLASGSNDNKLYLWDARSQDRCLNRYYDHEAAVTALAFNPHHRGILASGGGTCDRRIVFRDTLKECRKPVGDWDTGSQVCNLWFSQNTQELLSTSGYSCIAPMNQLYIWKYPTMSQIAALGGHTQRPIHITVSPDRTTIATGSADETIRMWKLFPGPQTDKSKRIRQDSAFNLTRLIR</sequence>
<dbReference type="PROSITE" id="PS50082">
    <property type="entry name" value="WD_REPEATS_2"/>
    <property type="match status" value="3"/>
</dbReference>
<keyword evidence="3" id="KW-0677">Repeat</keyword>
<keyword evidence="4" id="KW-0131">Cell cycle</keyword>
<dbReference type="PROSITE" id="PS50294">
    <property type="entry name" value="WD_REPEATS_REGION"/>
    <property type="match status" value="3"/>
</dbReference>
<organism evidence="8 9">
    <name type="scientific">Wallemia hederae</name>
    <dbReference type="NCBI Taxonomy" id="1540922"/>
    <lineage>
        <taxon>Eukaryota</taxon>
        <taxon>Fungi</taxon>
        <taxon>Dikarya</taxon>
        <taxon>Basidiomycota</taxon>
        <taxon>Wallemiomycotina</taxon>
        <taxon>Wallemiomycetes</taxon>
        <taxon>Wallemiales</taxon>
        <taxon>Wallemiaceae</taxon>
        <taxon>Wallemia</taxon>
    </lineage>
</organism>
<feature type="region of interest" description="Disordered" evidence="6">
    <location>
        <begin position="87"/>
        <end position="112"/>
    </location>
</feature>
<evidence type="ECO:0000256" key="2">
    <source>
        <dbReference type="ARBA" id="ARBA00022574"/>
    </source>
</evidence>
<dbReference type="GO" id="GO:1905786">
    <property type="term" value="P:positive regulation of anaphase-promoting complex-dependent catabolic process"/>
    <property type="evidence" value="ECO:0007669"/>
    <property type="project" value="TreeGrafter"/>
</dbReference>